<dbReference type="AlphaFoldDB" id="A0A0A9GCZ9"/>
<organism evidence="2">
    <name type="scientific">Arundo donax</name>
    <name type="common">Giant reed</name>
    <name type="synonym">Donax arundinaceus</name>
    <dbReference type="NCBI Taxonomy" id="35708"/>
    <lineage>
        <taxon>Eukaryota</taxon>
        <taxon>Viridiplantae</taxon>
        <taxon>Streptophyta</taxon>
        <taxon>Embryophyta</taxon>
        <taxon>Tracheophyta</taxon>
        <taxon>Spermatophyta</taxon>
        <taxon>Magnoliopsida</taxon>
        <taxon>Liliopsida</taxon>
        <taxon>Poales</taxon>
        <taxon>Poaceae</taxon>
        <taxon>PACMAD clade</taxon>
        <taxon>Arundinoideae</taxon>
        <taxon>Arundineae</taxon>
        <taxon>Arundo</taxon>
    </lineage>
</organism>
<protein>
    <submittedName>
        <fullName evidence="2">Uncharacterized protein</fullName>
    </submittedName>
</protein>
<name>A0A0A9GCZ9_ARUDO</name>
<sequence>MEAEEVMVESGVVQATRTAPWETQEARSRTEEGRSRLDALTIWECR</sequence>
<reference evidence="2" key="2">
    <citation type="journal article" date="2015" name="Data Brief">
        <title>Shoot transcriptome of the giant reed, Arundo donax.</title>
        <authorList>
            <person name="Barrero R.A."/>
            <person name="Guerrero F.D."/>
            <person name="Moolhuijzen P."/>
            <person name="Goolsby J.A."/>
            <person name="Tidwell J."/>
            <person name="Bellgard S.E."/>
            <person name="Bellgard M.I."/>
        </authorList>
    </citation>
    <scope>NUCLEOTIDE SEQUENCE</scope>
    <source>
        <tissue evidence="2">Shoot tissue taken approximately 20 cm above the soil surface</tissue>
    </source>
</reference>
<feature type="compositionally biased region" description="Basic and acidic residues" evidence="1">
    <location>
        <begin position="24"/>
        <end position="33"/>
    </location>
</feature>
<proteinExistence type="predicted"/>
<accession>A0A0A9GCZ9</accession>
<dbReference type="EMBL" id="GBRH01175514">
    <property type="protein sequence ID" value="JAE22382.1"/>
    <property type="molecule type" value="Transcribed_RNA"/>
</dbReference>
<feature type="region of interest" description="Disordered" evidence="1">
    <location>
        <begin position="1"/>
        <end position="33"/>
    </location>
</feature>
<evidence type="ECO:0000256" key="1">
    <source>
        <dbReference type="SAM" id="MobiDB-lite"/>
    </source>
</evidence>
<reference evidence="2" key="1">
    <citation type="submission" date="2014-09" db="EMBL/GenBank/DDBJ databases">
        <authorList>
            <person name="Magalhaes I.L.F."/>
            <person name="Oliveira U."/>
            <person name="Santos F.R."/>
            <person name="Vidigal T.H.D.A."/>
            <person name="Brescovit A.D."/>
            <person name="Santos A.J."/>
        </authorList>
    </citation>
    <scope>NUCLEOTIDE SEQUENCE</scope>
    <source>
        <tissue evidence="2">Shoot tissue taken approximately 20 cm above the soil surface</tissue>
    </source>
</reference>
<evidence type="ECO:0000313" key="2">
    <source>
        <dbReference type="EMBL" id="JAE22382.1"/>
    </source>
</evidence>